<feature type="signal peptide" evidence="1">
    <location>
        <begin position="1"/>
        <end position="22"/>
    </location>
</feature>
<reference evidence="2" key="1">
    <citation type="submission" date="2021-01" db="EMBL/GenBank/DDBJ databases">
        <authorList>
            <person name="Corre E."/>
            <person name="Pelletier E."/>
            <person name="Niang G."/>
            <person name="Scheremetjew M."/>
            <person name="Finn R."/>
            <person name="Kale V."/>
            <person name="Holt S."/>
            <person name="Cochrane G."/>
            <person name="Meng A."/>
            <person name="Brown T."/>
            <person name="Cohen L."/>
        </authorList>
    </citation>
    <scope>NUCLEOTIDE SEQUENCE</scope>
    <source>
        <strain evidence="2">MM31A-1</strain>
    </source>
</reference>
<evidence type="ECO:0000256" key="1">
    <source>
        <dbReference type="SAM" id="SignalP"/>
    </source>
</evidence>
<dbReference type="EMBL" id="HBIO01007329">
    <property type="protein sequence ID" value="CAE0460632.1"/>
    <property type="molecule type" value="Transcribed_RNA"/>
</dbReference>
<dbReference type="AlphaFoldDB" id="A0A7S3PZF1"/>
<evidence type="ECO:0000313" key="2">
    <source>
        <dbReference type="EMBL" id="CAE0460632.1"/>
    </source>
</evidence>
<proteinExistence type="predicted"/>
<protein>
    <submittedName>
        <fullName evidence="2">Uncharacterized protein</fullName>
    </submittedName>
</protein>
<sequence length="207" mass="22412">MKSFNSVPTPFAFLALAISVDARVSTGSETINEIDLTKGKEGLFHRRTAVSDECQSQIFNIIDSGVDFELPSVTADMFGETCIRDNENGVWTCDSLQVESNIELVSSCADAGGKSVPVTFKLGFDCIPAFGESSTDMIVFENINICGGKDCSGQEIVDVTKTVVYNLLEPECTYDIESGGYNSQQASFYVTSTLATMSVLLISYFAF</sequence>
<name>A0A7S3PZF1_9STRA</name>
<feature type="chain" id="PRO_5030638755" evidence="1">
    <location>
        <begin position="23"/>
        <end position="207"/>
    </location>
</feature>
<organism evidence="2">
    <name type="scientific">Chaetoceros debilis</name>
    <dbReference type="NCBI Taxonomy" id="122233"/>
    <lineage>
        <taxon>Eukaryota</taxon>
        <taxon>Sar</taxon>
        <taxon>Stramenopiles</taxon>
        <taxon>Ochrophyta</taxon>
        <taxon>Bacillariophyta</taxon>
        <taxon>Coscinodiscophyceae</taxon>
        <taxon>Chaetocerotophycidae</taxon>
        <taxon>Chaetocerotales</taxon>
        <taxon>Chaetocerotaceae</taxon>
        <taxon>Chaetoceros</taxon>
    </lineage>
</organism>
<gene>
    <name evidence="2" type="ORF">CDEB00056_LOCUS5473</name>
</gene>
<accession>A0A7S3PZF1</accession>
<keyword evidence="1" id="KW-0732">Signal</keyword>